<accession>A0AAW5LR64</accession>
<gene>
    <name evidence="5" type="ORF">NQ032_15015</name>
</gene>
<dbReference type="InterPro" id="IPR036390">
    <property type="entry name" value="WH_DNA-bd_sf"/>
</dbReference>
<dbReference type="InterPro" id="IPR036388">
    <property type="entry name" value="WH-like_DNA-bd_sf"/>
</dbReference>
<dbReference type="Pfam" id="PF22381">
    <property type="entry name" value="Staph_reg_Sar_Rot"/>
    <property type="match status" value="1"/>
</dbReference>
<evidence type="ECO:0000256" key="3">
    <source>
        <dbReference type="ARBA" id="ARBA00023163"/>
    </source>
</evidence>
<keyword evidence="2" id="KW-0238">DNA-binding</keyword>
<evidence type="ECO:0000256" key="1">
    <source>
        <dbReference type="ARBA" id="ARBA00023015"/>
    </source>
</evidence>
<evidence type="ECO:0000313" key="5">
    <source>
        <dbReference type="EMBL" id="MCQ9304919.1"/>
    </source>
</evidence>
<evidence type="ECO:0000256" key="2">
    <source>
        <dbReference type="ARBA" id="ARBA00023125"/>
    </source>
</evidence>
<dbReference type="GO" id="GO:0003677">
    <property type="term" value="F:DNA binding"/>
    <property type="evidence" value="ECO:0007669"/>
    <property type="project" value="UniProtKB-KW"/>
</dbReference>
<organism evidence="5 6">
    <name type="scientific">Mammaliicoccus sciuri</name>
    <name type="common">Staphylococcus sciuri</name>
    <dbReference type="NCBI Taxonomy" id="1296"/>
    <lineage>
        <taxon>Bacteria</taxon>
        <taxon>Bacillati</taxon>
        <taxon>Bacillota</taxon>
        <taxon>Bacilli</taxon>
        <taxon>Bacillales</taxon>
        <taxon>Staphylococcaceae</taxon>
        <taxon>Mammaliicoccus</taxon>
    </lineage>
</organism>
<dbReference type="SUPFAM" id="SSF46785">
    <property type="entry name" value="Winged helix' DNA-binding domain"/>
    <property type="match status" value="1"/>
</dbReference>
<dbReference type="Gene3D" id="1.10.10.10">
    <property type="entry name" value="Winged helix-like DNA-binding domain superfamily/Winged helix DNA-binding domain"/>
    <property type="match status" value="1"/>
</dbReference>
<proteinExistence type="predicted"/>
<keyword evidence="3" id="KW-0804">Transcription</keyword>
<name>A0AAW5LR64_MAMSC</name>
<sequence>MNIEEVLRQNNLLYQIEKELISELEIDLEDLNIIKQVHGAESKVIELKDVFTKLKDKKGRLNIKTKTLYKRGLITKKRDIDDERKVILTIEDNQLEDVEILINYAEDIIKRYEQ</sequence>
<dbReference type="RefSeq" id="WP_107617944.1">
    <property type="nucleotide sequence ID" value="NZ_JANILD010000009.1"/>
</dbReference>
<dbReference type="InterPro" id="IPR055166">
    <property type="entry name" value="Transc_reg_Sar_Rot_HTH"/>
</dbReference>
<dbReference type="Proteomes" id="UP001204068">
    <property type="component" value="Unassembled WGS sequence"/>
</dbReference>
<evidence type="ECO:0000259" key="4">
    <source>
        <dbReference type="Pfam" id="PF22381"/>
    </source>
</evidence>
<dbReference type="AlphaFoldDB" id="A0AAW5LR64"/>
<keyword evidence="1" id="KW-0805">Transcription regulation</keyword>
<protein>
    <recommendedName>
        <fullName evidence="4">Transcriptional regulator SarA/SarZ/Rot-like helix-turn-helix domain-containing protein</fullName>
    </recommendedName>
</protein>
<feature type="domain" description="Transcriptional regulator SarA/SarZ/Rot-like helix-turn-helix" evidence="4">
    <location>
        <begin position="17"/>
        <end position="98"/>
    </location>
</feature>
<dbReference type="EMBL" id="JANILD010000009">
    <property type="protein sequence ID" value="MCQ9304919.1"/>
    <property type="molecule type" value="Genomic_DNA"/>
</dbReference>
<comment type="caution">
    <text evidence="5">The sequence shown here is derived from an EMBL/GenBank/DDBJ whole genome shotgun (WGS) entry which is preliminary data.</text>
</comment>
<evidence type="ECO:0000313" key="6">
    <source>
        <dbReference type="Proteomes" id="UP001204068"/>
    </source>
</evidence>
<reference evidence="5" key="1">
    <citation type="submission" date="2022-07" db="EMBL/GenBank/DDBJ databases">
        <title>Bacterial species isolated from the porcine tonsil microbiota.</title>
        <authorList>
            <person name="Oliveira I.M.F."/>
        </authorList>
    </citation>
    <scope>NUCLEOTIDE SEQUENCE</scope>
    <source>
        <strain evidence="5">8QC2O2</strain>
    </source>
</reference>